<dbReference type="EMBL" id="WIGM01001397">
    <property type="protein sequence ID" value="KAF6798757.1"/>
    <property type="molecule type" value="Genomic_DNA"/>
</dbReference>
<gene>
    <name evidence="4" type="ORF">CMUS01_15703</name>
</gene>
<dbReference type="PANTHER" id="PTHR45348">
    <property type="entry name" value="HYPOTHETICAL OXIDOREDUCTASE (EUROFUNG)"/>
    <property type="match status" value="1"/>
</dbReference>
<dbReference type="Proteomes" id="UP000639643">
    <property type="component" value="Unassembled WGS sequence"/>
</dbReference>
<dbReference type="InterPro" id="IPR013154">
    <property type="entry name" value="ADH-like_N"/>
</dbReference>
<comment type="similarity">
    <text evidence="1">Belongs to the zinc-containing alcohol dehydrogenase family.</text>
</comment>
<dbReference type="SUPFAM" id="SSF50129">
    <property type="entry name" value="GroES-like"/>
    <property type="match status" value="1"/>
</dbReference>
<keyword evidence="5" id="KW-1185">Reference proteome</keyword>
<dbReference type="InterPro" id="IPR011032">
    <property type="entry name" value="GroES-like_sf"/>
</dbReference>
<evidence type="ECO:0000256" key="2">
    <source>
        <dbReference type="ARBA" id="ARBA00023002"/>
    </source>
</evidence>
<dbReference type="InterPro" id="IPR013149">
    <property type="entry name" value="ADH-like_C"/>
</dbReference>
<accession>A0A8H6IUF0</accession>
<dbReference type="CDD" id="cd08249">
    <property type="entry name" value="enoyl_reductase_like"/>
    <property type="match status" value="1"/>
</dbReference>
<dbReference type="InterPro" id="IPR036291">
    <property type="entry name" value="NAD(P)-bd_dom_sf"/>
</dbReference>
<dbReference type="Gene3D" id="3.90.180.10">
    <property type="entry name" value="Medium-chain alcohol dehydrogenases, catalytic domain"/>
    <property type="match status" value="1"/>
</dbReference>
<dbReference type="Pfam" id="PF08240">
    <property type="entry name" value="ADH_N"/>
    <property type="match status" value="1"/>
</dbReference>
<dbReference type="Gene3D" id="3.40.50.720">
    <property type="entry name" value="NAD(P)-binding Rossmann-like Domain"/>
    <property type="match status" value="1"/>
</dbReference>
<dbReference type="SUPFAM" id="SSF51735">
    <property type="entry name" value="NAD(P)-binding Rossmann-fold domains"/>
    <property type="match status" value="1"/>
</dbReference>
<evidence type="ECO:0000313" key="5">
    <source>
        <dbReference type="Proteomes" id="UP000639643"/>
    </source>
</evidence>
<reference evidence="4" key="1">
    <citation type="journal article" date="2020" name="Phytopathology">
        <title>Genome Sequence Resources of Colletotrichum truncatum, C. plurivorum, C. musicola, and C. sojae: Four Species Pathogenic to Soybean (Glycine max).</title>
        <authorList>
            <person name="Rogerio F."/>
            <person name="Boufleur T.R."/>
            <person name="Ciampi-Guillardi M."/>
            <person name="Sukno S.A."/>
            <person name="Thon M.R."/>
            <person name="Massola Junior N.S."/>
            <person name="Baroncelli R."/>
        </authorList>
    </citation>
    <scope>NUCLEOTIDE SEQUENCE</scope>
    <source>
        <strain evidence="4">LFN0074</strain>
    </source>
</reference>
<evidence type="ECO:0000259" key="3">
    <source>
        <dbReference type="SMART" id="SM00829"/>
    </source>
</evidence>
<evidence type="ECO:0000313" key="4">
    <source>
        <dbReference type="EMBL" id="KAF6798757.1"/>
    </source>
</evidence>
<keyword evidence="2" id="KW-0560">Oxidoreductase</keyword>
<dbReference type="GO" id="GO:0016651">
    <property type="term" value="F:oxidoreductase activity, acting on NAD(P)H"/>
    <property type="evidence" value="ECO:0007669"/>
    <property type="project" value="InterPro"/>
</dbReference>
<evidence type="ECO:0000256" key="1">
    <source>
        <dbReference type="ARBA" id="ARBA00008072"/>
    </source>
</evidence>
<feature type="domain" description="Enoyl reductase (ER)" evidence="3">
    <location>
        <begin position="17"/>
        <end position="351"/>
    </location>
</feature>
<comment type="caution">
    <text evidence="4">The sequence shown here is derived from an EMBL/GenBank/DDBJ whole genome shotgun (WGS) entry which is preliminary data.</text>
</comment>
<dbReference type="Pfam" id="PF00107">
    <property type="entry name" value="ADH_zinc_N"/>
    <property type="match status" value="1"/>
</dbReference>
<dbReference type="InterPro" id="IPR020843">
    <property type="entry name" value="ER"/>
</dbReference>
<protein>
    <recommendedName>
        <fullName evidence="3">Enoyl reductase (ER) domain-containing protein</fullName>
    </recommendedName>
</protein>
<organism evidence="4 5">
    <name type="scientific">Colletotrichum musicola</name>
    <dbReference type="NCBI Taxonomy" id="2175873"/>
    <lineage>
        <taxon>Eukaryota</taxon>
        <taxon>Fungi</taxon>
        <taxon>Dikarya</taxon>
        <taxon>Ascomycota</taxon>
        <taxon>Pezizomycotina</taxon>
        <taxon>Sordariomycetes</taxon>
        <taxon>Hypocreomycetidae</taxon>
        <taxon>Glomerellales</taxon>
        <taxon>Glomerellaceae</taxon>
        <taxon>Colletotrichum</taxon>
        <taxon>Colletotrichum orchidearum species complex</taxon>
    </lineage>
</organism>
<dbReference type="PANTHER" id="PTHR45348:SF7">
    <property type="entry name" value="ZINC BINDING OXIDOREDUCTASE, PUTATIVE-RELATED"/>
    <property type="match status" value="1"/>
</dbReference>
<dbReference type="InterPro" id="IPR047122">
    <property type="entry name" value="Trans-enoyl_RdTase-like"/>
</dbReference>
<name>A0A8H6IUF0_9PEZI</name>
<dbReference type="OrthoDB" id="10257049at2759"/>
<sequence>MTDSPKSSRALYADNEGNFVVQEFPLPEPRDDELLIQVLYSGVNPSDFKTLKFFNCRNRVLGNEFCGKVLDSPALERLPFWPGDIVAGYVDGDKNRPLRYGTHQEYISVPPAWVYKIPYILPPPNAATLTIVTQTANDALFNRFGLPTPYEVTGPTEGTLVVWGAATSVGMAAVQLARASRVSVIIATASPKRHDFLKTLGATHCFDYSDEHVGDKIKAVIDRAGGGPIWGFDAVGSVDSPDSQTLLLRSLPQREKVRLVTVLLMGHDGFEPCVGARHLEICFDLPGGGQIAIHPNLEEANGMRKALDWVVIHYGRGFQETPVRVFRGSAKDALKEVEKVETPGMFGKLALELPWAATE</sequence>
<dbReference type="SMART" id="SM00829">
    <property type="entry name" value="PKS_ER"/>
    <property type="match status" value="1"/>
</dbReference>
<proteinExistence type="inferred from homology"/>
<dbReference type="AlphaFoldDB" id="A0A8H6IUF0"/>